<dbReference type="EMBL" id="JACIDY010000009">
    <property type="protein sequence ID" value="MBB3941448.1"/>
    <property type="molecule type" value="Genomic_DNA"/>
</dbReference>
<accession>A0A7W6FZK2</accession>
<name>A0A7W6FZK2_9SPHN</name>
<dbReference type="InterPro" id="IPR052931">
    <property type="entry name" value="Prophage_regulatory_activator"/>
</dbReference>
<comment type="caution">
    <text evidence="1">The sequence shown here is derived from an EMBL/GenBank/DDBJ whole genome shotgun (WGS) entry which is preliminary data.</text>
</comment>
<protein>
    <submittedName>
        <fullName evidence="1">Prophage regulatory protein</fullName>
    </submittedName>
</protein>
<sequence length="69" mass="8017">MNTASPNAFVRLPQVLKETGLSRATLYRKVQDGTFPRQVRIAQRCVGWRRAAIDQWLQNPMFYSVEDYA</sequence>
<evidence type="ECO:0000313" key="1">
    <source>
        <dbReference type="EMBL" id="MBB3941448.1"/>
    </source>
</evidence>
<dbReference type="RefSeq" id="WP_183618304.1">
    <property type="nucleotide sequence ID" value="NZ_JACIDY010000009.1"/>
</dbReference>
<gene>
    <name evidence="1" type="ORF">GGR39_003125</name>
</gene>
<dbReference type="AlphaFoldDB" id="A0A7W6FZK2"/>
<dbReference type="Pfam" id="PF05930">
    <property type="entry name" value="Phage_AlpA"/>
    <property type="match status" value="1"/>
</dbReference>
<proteinExistence type="predicted"/>
<dbReference type="Gene3D" id="1.10.238.160">
    <property type="match status" value="1"/>
</dbReference>
<dbReference type="Proteomes" id="UP000561459">
    <property type="component" value="Unassembled WGS sequence"/>
</dbReference>
<dbReference type="InterPro" id="IPR010260">
    <property type="entry name" value="AlpA"/>
</dbReference>
<reference evidence="1 2" key="1">
    <citation type="submission" date="2020-08" db="EMBL/GenBank/DDBJ databases">
        <title>Genomic Encyclopedia of Type Strains, Phase IV (KMG-IV): sequencing the most valuable type-strain genomes for metagenomic binning, comparative biology and taxonomic classification.</title>
        <authorList>
            <person name="Goeker M."/>
        </authorList>
    </citation>
    <scope>NUCLEOTIDE SEQUENCE [LARGE SCALE GENOMIC DNA]</scope>
    <source>
        <strain evidence="1 2">DSM 27568</strain>
    </source>
</reference>
<dbReference type="PANTHER" id="PTHR36154">
    <property type="entry name" value="DNA-BINDING TRANSCRIPTIONAL ACTIVATOR ALPA"/>
    <property type="match status" value="1"/>
</dbReference>
<evidence type="ECO:0000313" key="2">
    <source>
        <dbReference type="Proteomes" id="UP000561459"/>
    </source>
</evidence>
<organism evidence="1 2">
    <name type="scientific">Novosphingobium fluoreni</name>
    <dbReference type="NCBI Taxonomy" id="1391222"/>
    <lineage>
        <taxon>Bacteria</taxon>
        <taxon>Pseudomonadati</taxon>
        <taxon>Pseudomonadota</taxon>
        <taxon>Alphaproteobacteria</taxon>
        <taxon>Sphingomonadales</taxon>
        <taxon>Sphingomonadaceae</taxon>
        <taxon>Novosphingobium</taxon>
    </lineage>
</organism>
<keyword evidence="2" id="KW-1185">Reference proteome</keyword>
<dbReference type="PANTHER" id="PTHR36154:SF1">
    <property type="entry name" value="DNA-BINDING TRANSCRIPTIONAL ACTIVATOR ALPA"/>
    <property type="match status" value="1"/>
</dbReference>